<dbReference type="GeneID" id="5659015"/>
<evidence type="ECO:0000313" key="2">
    <source>
        <dbReference type="Proteomes" id="UP000202419"/>
    </source>
</evidence>
<organism evidence="1 2">
    <name type="scientific">Paramecium bursaria Chlorella virus NY2A</name>
    <name type="common">PBCV-NY2A</name>
    <dbReference type="NCBI Taxonomy" id="46021"/>
    <lineage>
        <taxon>Viruses</taxon>
        <taxon>Varidnaviria</taxon>
        <taxon>Bamfordvirae</taxon>
        <taxon>Nucleocytoviricota</taxon>
        <taxon>Megaviricetes</taxon>
        <taxon>Algavirales</taxon>
        <taxon>Phycodnaviridae</taxon>
        <taxon>Chlorovirus</taxon>
        <taxon>Chlorovirus americanus</taxon>
    </lineage>
</organism>
<keyword evidence="2" id="KW-1185">Reference proteome</keyword>
<dbReference type="EMBL" id="DQ491002">
    <property type="protein sequence ID" value="ABT14752.1"/>
    <property type="molecule type" value="Genomic_DNA"/>
</dbReference>
<organismHost>
    <name type="scientific">Chlorella</name>
    <dbReference type="NCBI Taxonomy" id="3071"/>
</organismHost>
<protein>
    <submittedName>
        <fullName evidence="1">Uncharacterized protein b353R</fullName>
    </submittedName>
</protein>
<accession>A7IWM8</accession>
<proteinExistence type="predicted"/>
<name>A7IWM8_PBCVN</name>
<gene>
    <name evidence="1" type="primary">b353R</name>
    <name evidence="1" type="ORF">NY2A_b353R</name>
</gene>
<evidence type="ECO:0000313" key="1">
    <source>
        <dbReference type="EMBL" id="ABT14752.1"/>
    </source>
</evidence>
<dbReference type="KEGG" id="vg:5659015"/>
<sequence>MIPFGSGDIFITFQSRIFVPSNKHNAKFFVPGSIPITVPDMIYTKSFFLNSYFAFDGIYHTLDNIISTFFEKERMP</sequence>
<reference evidence="1 2" key="1">
    <citation type="journal article" date="2007" name="Virology">
        <title>Sequence and annotation of the 369-kb NY-2A and the 345-kb AR158 viruses that infect Chlorella NC64A.</title>
        <authorList>
            <person name="Fitzgerald L.A."/>
            <person name="Graves M.V."/>
            <person name="Li X."/>
            <person name="Feldblyum T."/>
            <person name="Nierman W.C."/>
            <person name="Van Etten J.L."/>
        </authorList>
    </citation>
    <scope>NUCLEOTIDE SEQUENCE [LARGE SCALE GENOMIC DNA]</scope>
    <source>
        <strain evidence="1 2">NY-2A</strain>
    </source>
</reference>
<dbReference type="RefSeq" id="YP_001497549.1">
    <property type="nucleotide sequence ID" value="NC_009898.1"/>
</dbReference>
<dbReference type="Proteomes" id="UP000202419">
    <property type="component" value="Segment"/>
</dbReference>